<feature type="transmembrane region" description="Helical" evidence="6">
    <location>
        <begin position="74"/>
        <end position="93"/>
    </location>
</feature>
<evidence type="ECO:0000256" key="2">
    <source>
        <dbReference type="ARBA" id="ARBA00022475"/>
    </source>
</evidence>
<evidence type="ECO:0000259" key="7">
    <source>
        <dbReference type="PROSITE" id="PS50850"/>
    </source>
</evidence>
<dbReference type="PANTHER" id="PTHR43124">
    <property type="entry name" value="PURINE EFFLUX PUMP PBUE"/>
    <property type="match status" value="1"/>
</dbReference>
<keyword evidence="9" id="KW-1185">Reference proteome</keyword>
<dbReference type="OrthoDB" id="29061at2157"/>
<dbReference type="InterPro" id="IPR036259">
    <property type="entry name" value="MFS_trans_sf"/>
</dbReference>
<accession>A0A202E4T3</accession>
<evidence type="ECO:0000313" key="9">
    <source>
        <dbReference type="Proteomes" id="UP000196084"/>
    </source>
</evidence>
<feature type="transmembrane region" description="Helical" evidence="6">
    <location>
        <begin position="42"/>
        <end position="62"/>
    </location>
</feature>
<dbReference type="GO" id="GO:0005886">
    <property type="term" value="C:plasma membrane"/>
    <property type="evidence" value="ECO:0007669"/>
    <property type="project" value="UniProtKB-SubCell"/>
</dbReference>
<feature type="transmembrane region" description="Helical" evidence="6">
    <location>
        <begin position="277"/>
        <end position="295"/>
    </location>
</feature>
<dbReference type="InterPro" id="IPR050189">
    <property type="entry name" value="MFS_Efflux_Transporters"/>
</dbReference>
<dbReference type="PANTHER" id="PTHR43124:SF3">
    <property type="entry name" value="CHLORAMPHENICOL EFFLUX PUMP RV0191"/>
    <property type="match status" value="1"/>
</dbReference>
<dbReference type="InterPro" id="IPR020846">
    <property type="entry name" value="MFS_dom"/>
</dbReference>
<dbReference type="EMBL" id="MWPH01000004">
    <property type="protein sequence ID" value="OVE83272.1"/>
    <property type="molecule type" value="Genomic_DNA"/>
</dbReference>
<feature type="transmembrane region" description="Helical" evidence="6">
    <location>
        <begin position="99"/>
        <end position="122"/>
    </location>
</feature>
<dbReference type="SUPFAM" id="SSF103473">
    <property type="entry name" value="MFS general substrate transporter"/>
    <property type="match status" value="1"/>
</dbReference>
<keyword evidence="3 6" id="KW-0812">Transmembrane</keyword>
<feature type="transmembrane region" description="Helical" evidence="6">
    <location>
        <begin position="362"/>
        <end position="386"/>
    </location>
</feature>
<dbReference type="RefSeq" id="WP_087715562.1">
    <property type="nucleotide sequence ID" value="NZ_MWPH01000004.1"/>
</dbReference>
<evidence type="ECO:0000256" key="4">
    <source>
        <dbReference type="ARBA" id="ARBA00022989"/>
    </source>
</evidence>
<organism evidence="8 9">
    <name type="scientific">Natronolimnobius baerhuensis</name>
    <dbReference type="NCBI Taxonomy" id="253108"/>
    <lineage>
        <taxon>Archaea</taxon>
        <taxon>Methanobacteriati</taxon>
        <taxon>Methanobacteriota</taxon>
        <taxon>Stenosarchaea group</taxon>
        <taxon>Halobacteria</taxon>
        <taxon>Halobacteriales</taxon>
        <taxon>Natrialbaceae</taxon>
        <taxon>Natronolimnobius</taxon>
    </lineage>
</organism>
<dbReference type="InterPro" id="IPR011701">
    <property type="entry name" value="MFS"/>
</dbReference>
<dbReference type="PROSITE" id="PS50850">
    <property type="entry name" value="MFS"/>
    <property type="match status" value="1"/>
</dbReference>
<evidence type="ECO:0000256" key="5">
    <source>
        <dbReference type="ARBA" id="ARBA00023136"/>
    </source>
</evidence>
<sequence>MEWRYRETVLALCTLAFFVTMVGRLAISPVLPDIVSTFSTTNAVVGLSLTGMWLAYGLAQYPSGLLADRYGERLIILIAVGGTAGAALLVALAPALWLFFGATVLLGGVAGLHYSVATAFLARTYESVGTAIGVHNAGGTVAGLVAPIAVAWLAVQFGWRVAVGTVAIVGIPVAVVFALKIRSPEPRYPETPLRKRVDPETASAVLTRPAVAFTLLISIVGEFAWQGTASFLPTFLIEHHNVSTALAGAIFSAYFVVQGVAQIGVGAVSDRVGRDGTLAACLFAGAVGYGILIAMSGLGWLLVGVALLGVAMSFDAASMPRFFRAFSTAERNTSFGLVRTIYMIIAATGSVVVGALADFAGWSISFGVLGGLLTLVGVAIVLNWLFDWGY</sequence>
<proteinExistence type="predicted"/>
<feature type="domain" description="Major facilitator superfamily (MFS) profile" evidence="7">
    <location>
        <begin position="9"/>
        <end position="390"/>
    </location>
</feature>
<evidence type="ECO:0000256" key="6">
    <source>
        <dbReference type="SAM" id="Phobius"/>
    </source>
</evidence>
<dbReference type="AlphaFoldDB" id="A0A202E4T3"/>
<keyword evidence="2" id="KW-1003">Cell membrane</keyword>
<gene>
    <name evidence="8" type="ORF">B2G88_16425</name>
</gene>
<evidence type="ECO:0000313" key="8">
    <source>
        <dbReference type="EMBL" id="OVE83272.1"/>
    </source>
</evidence>
<evidence type="ECO:0000256" key="3">
    <source>
        <dbReference type="ARBA" id="ARBA00022692"/>
    </source>
</evidence>
<keyword evidence="4 6" id="KW-1133">Transmembrane helix</keyword>
<evidence type="ECO:0000256" key="1">
    <source>
        <dbReference type="ARBA" id="ARBA00004651"/>
    </source>
</evidence>
<feature type="transmembrane region" description="Helical" evidence="6">
    <location>
        <begin position="134"/>
        <end position="155"/>
    </location>
</feature>
<keyword evidence="5 6" id="KW-0472">Membrane</keyword>
<dbReference type="Gene3D" id="1.20.1250.20">
    <property type="entry name" value="MFS general substrate transporter like domains"/>
    <property type="match status" value="2"/>
</dbReference>
<feature type="transmembrane region" description="Helical" evidence="6">
    <location>
        <begin position="335"/>
        <end position="356"/>
    </location>
</feature>
<dbReference type="Proteomes" id="UP000196084">
    <property type="component" value="Unassembled WGS sequence"/>
</dbReference>
<feature type="transmembrane region" description="Helical" evidence="6">
    <location>
        <begin position="161"/>
        <end position="181"/>
    </location>
</feature>
<reference evidence="8 9" key="1">
    <citation type="submission" date="2017-02" db="EMBL/GenBank/DDBJ databases">
        <title>Natronthermophilus aegyptiacus gen. nov.,sp. nov., an aerobic, extremely halophilic alkalithermophilic archaeon isolated from the athalassohaline Wadi An Natrun, Egypt.</title>
        <authorList>
            <person name="Zhao B."/>
        </authorList>
    </citation>
    <scope>NUCLEOTIDE SEQUENCE [LARGE SCALE GENOMIC DNA]</scope>
    <source>
        <strain evidence="8 9">CGMCC 1.3597</strain>
    </source>
</reference>
<protein>
    <submittedName>
        <fullName evidence="8">MFS transporter</fullName>
    </submittedName>
</protein>
<comment type="caution">
    <text evidence="8">The sequence shown here is derived from an EMBL/GenBank/DDBJ whole genome shotgun (WGS) entry which is preliminary data.</text>
</comment>
<dbReference type="Pfam" id="PF07690">
    <property type="entry name" value="MFS_1"/>
    <property type="match status" value="1"/>
</dbReference>
<feature type="transmembrane region" description="Helical" evidence="6">
    <location>
        <begin position="202"/>
        <end position="225"/>
    </location>
</feature>
<feature type="transmembrane region" description="Helical" evidence="6">
    <location>
        <begin position="245"/>
        <end position="265"/>
    </location>
</feature>
<comment type="subcellular location">
    <subcellularLocation>
        <location evidence="1">Cell membrane</location>
        <topology evidence="1">Multi-pass membrane protein</topology>
    </subcellularLocation>
</comment>
<dbReference type="CDD" id="cd17325">
    <property type="entry name" value="MFS_MdtG_SLC18_like"/>
    <property type="match status" value="1"/>
</dbReference>
<dbReference type="GO" id="GO:0022857">
    <property type="term" value="F:transmembrane transporter activity"/>
    <property type="evidence" value="ECO:0007669"/>
    <property type="project" value="InterPro"/>
</dbReference>
<name>A0A202E4T3_9EURY</name>